<keyword evidence="2" id="KW-0378">Hydrolase</keyword>
<evidence type="ECO:0000256" key="4">
    <source>
        <dbReference type="SAM" id="Phobius"/>
    </source>
</evidence>
<dbReference type="PANTHER" id="PTHR48081">
    <property type="entry name" value="AB HYDROLASE SUPERFAMILY PROTEIN C4A8.06C"/>
    <property type="match status" value="1"/>
</dbReference>
<feature type="domain" description="Alpha/beta hydrolase fold-3" evidence="5">
    <location>
        <begin position="129"/>
        <end position="350"/>
    </location>
</feature>
<dbReference type="InterPro" id="IPR050300">
    <property type="entry name" value="GDXG_lipolytic_enzyme"/>
</dbReference>
<evidence type="ECO:0000256" key="2">
    <source>
        <dbReference type="ARBA" id="ARBA00022801"/>
    </source>
</evidence>
<proteinExistence type="inferred from homology"/>
<dbReference type="PANTHER" id="PTHR48081:SF17">
    <property type="entry name" value="ALPHA_BETA HYDROLASE FOLD-3 DOMAIN-CONTAINING PROTEIN"/>
    <property type="match status" value="1"/>
</dbReference>
<dbReference type="SUPFAM" id="SSF53474">
    <property type="entry name" value="alpha/beta-Hydrolases"/>
    <property type="match status" value="1"/>
</dbReference>
<feature type="active site" evidence="3">
    <location>
        <position position="211"/>
    </location>
</feature>
<reference evidence="6" key="1">
    <citation type="submission" date="2020-10" db="EMBL/GenBank/DDBJ databases">
        <title>Genome Sequence of Monilinia vaccinii-corymbosi Sheds Light on Mummy Berry Disease Infection of Blueberry and Mating Type.</title>
        <authorList>
            <person name="Yow A.G."/>
            <person name="Zhang Y."/>
            <person name="Bansal K."/>
            <person name="Eacker S.M."/>
            <person name="Sullivan S."/>
            <person name="Liachko I."/>
            <person name="Cubeta M.A."/>
            <person name="Rollins J.A."/>
            <person name="Ashrafi H."/>
        </authorList>
    </citation>
    <scope>NUCLEOTIDE SEQUENCE</scope>
    <source>
        <strain evidence="6">RL-1</strain>
    </source>
</reference>
<dbReference type="Gene3D" id="3.40.50.1820">
    <property type="entry name" value="alpha/beta hydrolase"/>
    <property type="match status" value="1"/>
</dbReference>
<evidence type="ECO:0000259" key="5">
    <source>
        <dbReference type="Pfam" id="PF07859"/>
    </source>
</evidence>
<keyword evidence="4" id="KW-0812">Transmembrane</keyword>
<evidence type="ECO:0000256" key="1">
    <source>
        <dbReference type="ARBA" id="ARBA00010515"/>
    </source>
</evidence>
<sequence>MAPKPFLTSSLGKHIWVISSITFTILRLPFWLTYYIVPSNRPSPKWTYSQALRIRLLKVFVATISRTQSAPKLTLHPGKEGARFTTINPAPPSHYQGITKSNPNITPQPIGGTWYPAAPTDTQKIHNIILHFHGGAYVIGDGRSKDAGFAAATLLANSRASHIFCPQYRLSAPSDPAAKFPAALQDAITSLHHLTHTLHLKAENIVVSGDSAGGNLVLALLRYLHDHPDAGLPNPACAWLWSPWVDPGSALLADGFAGSARAATDFLDAEFGAWGARAFQPADGTGVGWQHPSISFVGNTAFASATPMFFSVGECEILFEDGVRAYEGFAAVGGNRVELWVEEGAVHDIILLGAMLGFAGEAALAVRRAADFWARGG</sequence>
<protein>
    <recommendedName>
        <fullName evidence="5">Alpha/beta hydrolase fold-3 domain-containing protein</fullName>
    </recommendedName>
</protein>
<dbReference type="GO" id="GO:0016787">
    <property type="term" value="F:hydrolase activity"/>
    <property type="evidence" value="ECO:0007669"/>
    <property type="project" value="UniProtKB-KW"/>
</dbReference>
<evidence type="ECO:0000313" key="6">
    <source>
        <dbReference type="EMBL" id="QSZ37073.1"/>
    </source>
</evidence>
<organism evidence="6 7">
    <name type="scientific">Monilinia vaccinii-corymbosi</name>
    <dbReference type="NCBI Taxonomy" id="61207"/>
    <lineage>
        <taxon>Eukaryota</taxon>
        <taxon>Fungi</taxon>
        <taxon>Dikarya</taxon>
        <taxon>Ascomycota</taxon>
        <taxon>Pezizomycotina</taxon>
        <taxon>Leotiomycetes</taxon>
        <taxon>Helotiales</taxon>
        <taxon>Sclerotiniaceae</taxon>
        <taxon>Monilinia</taxon>
    </lineage>
</organism>
<dbReference type="AlphaFoldDB" id="A0A8A3PPY5"/>
<keyword evidence="4" id="KW-0472">Membrane</keyword>
<evidence type="ECO:0000313" key="7">
    <source>
        <dbReference type="Proteomes" id="UP000672032"/>
    </source>
</evidence>
<comment type="similarity">
    <text evidence="1">Belongs to the 'GDXG' lipolytic enzyme family.</text>
</comment>
<accession>A0A8A3PPY5</accession>
<dbReference type="PROSITE" id="PS01174">
    <property type="entry name" value="LIPASE_GDXG_SER"/>
    <property type="match status" value="1"/>
</dbReference>
<gene>
    <name evidence="6" type="ORF">DSL72_009165</name>
</gene>
<dbReference type="Proteomes" id="UP000672032">
    <property type="component" value="Chromosome 8"/>
</dbReference>
<dbReference type="InterPro" id="IPR029058">
    <property type="entry name" value="AB_hydrolase_fold"/>
</dbReference>
<keyword evidence="4" id="KW-1133">Transmembrane helix</keyword>
<dbReference type="EMBL" id="CP063412">
    <property type="protein sequence ID" value="QSZ37073.1"/>
    <property type="molecule type" value="Genomic_DNA"/>
</dbReference>
<name>A0A8A3PPY5_9HELO</name>
<dbReference type="Pfam" id="PF07859">
    <property type="entry name" value="Abhydrolase_3"/>
    <property type="match status" value="1"/>
</dbReference>
<keyword evidence="7" id="KW-1185">Reference proteome</keyword>
<dbReference type="InterPro" id="IPR033140">
    <property type="entry name" value="Lipase_GDXG_put_SER_AS"/>
</dbReference>
<evidence type="ECO:0000256" key="3">
    <source>
        <dbReference type="PROSITE-ProRule" id="PRU10038"/>
    </source>
</evidence>
<dbReference type="InterPro" id="IPR013094">
    <property type="entry name" value="AB_hydrolase_3"/>
</dbReference>
<feature type="transmembrane region" description="Helical" evidence="4">
    <location>
        <begin position="15"/>
        <end position="37"/>
    </location>
</feature>
<dbReference type="OrthoDB" id="2152029at2759"/>